<dbReference type="OrthoDB" id="1526082at2759"/>
<evidence type="ECO:0000256" key="5">
    <source>
        <dbReference type="SAM" id="MobiDB-lite"/>
    </source>
</evidence>
<dbReference type="RefSeq" id="XP_004500386.1">
    <property type="nucleotide sequence ID" value="XM_004500329.3"/>
</dbReference>
<keyword evidence="3 6" id="KW-1133">Transmembrane helix</keyword>
<dbReference type="Proteomes" id="UP000087171">
    <property type="component" value="Chromosome Ca5"/>
</dbReference>
<evidence type="ECO:0000259" key="7">
    <source>
        <dbReference type="Pfam" id="PF03168"/>
    </source>
</evidence>
<evidence type="ECO:0000256" key="3">
    <source>
        <dbReference type="ARBA" id="ARBA00022989"/>
    </source>
</evidence>
<evidence type="ECO:0000256" key="2">
    <source>
        <dbReference type="ARBA" id="ARBA00022692"/>
    </source>
</evidence>
<reference evidence="9" key="2">
    <citation type="submission" date="2025-08" db="UniProtKB">
        <authorList>
            <consortium name="RefSeq"/>
        </authorList>
    </citation>
    <scope>IDENTIFICATION</scope>
    <source>
        <tissue evidence="9">Etiolated seedlings</tissue>
    </source>
</reference>
<comment type="subcellular location">
    <subcellularLocation>
        <location evidence="1">Membrane</location>
        <topology evidence="1">Single-pass membrane protein</topology>
    </subcellularLocation>
</comment>
<evidence type="ECO:0000313" key="9">
    <source>
        <dbReference type="RefSeq" id="XP_004500386.1"/>
    </source>
</evidence>
<dbReference type="PANTHER" id="PTHR31234">
    <property type="entry name" value="LATE EMBRYOGENESIS ABUNDANT (LEA) HYDROXYPROLINE-RICH GLYCOPROTEIN FAMILY"/>
    <property type="match status" value="1"/>
</dbReference>
<dbReference type="Pfam" id="PF03168">
    <property type="entry name" value="LEA_2"/>
    <property type="match status" value="1"/>
</dbReference>
<keyword evidence="2 6" id="KW-0812">Transmembrane</keyword>
<reference evidence="8" key="1">
    <citation type="journal article" date="2013" name="Nat. Biotechnol.">
        <title>Draft genome sequence of chickpea (Cicer arietinum) provides a resource for trait improvement.</title>
        <authorList>
            <person name="Varshney R.K."/>
            <person name="Song C."/>
            <person name="Saxena R.K."/>
            <person name="Azam S."/>
            <person name="Yu S."/>
            <person name="Sharpe A.G."/>
            <person name="Cannon S."/>
            <person name="Baek J."/>
            <person name="Rosen B.D."/>
            <person name="Tar'an B."/>
            <person name="Millan T."/>
            <person name="Zhang X."/>
            <person name="Ramsay L.D."/>
            <person name="Iwata A."/>
            <person name="Wang Y."/>
            <person name="Nelson W."/>
            <person name="Farmer A.D."/>
            <person name="Gaur P.M."/>
            <person name="Soderlund C."/>
            <person name="Penmetsa R.V."/>
            <person name="Xu C."/>
            <person name="Bharti A.K."/>
            <person name="He W."/>
            <person name="Winter P."/>
            <person name="Zhao S."/>
            <person name="Hane J.K."/>
            <person name="Carrasquilla-Garcia N."/>
            <person name="Condie J.A."/>
            <person name="Upadhyaya H.D."/>
            <person name="Luo M.C."/>
            <person name="Thudi M."/>
            <person name="Gowda C.L."/>
            <person name="Singh N.P."/>
            <person name="Lichtenzveig J."/>
            <person name="Gali K.K."/>
            <person name="Rubio J."/>
            <person name="Nadarajan N."/>
            <person name="Dolezel J."/>
            <person name="Bansal K.C."/>
            <person name="Xu X."/>
            <person name="Edwards D."/>
            <person name="Zhang G."/>
            <person name="Kahl G."/>
            <person name="Gil J."/>
            <person name="Singh K.B."/>
            <person name="Datta S.K."/>
            <person name="Jackson S.A."/>
            <person name="Wang J."/>
            <person name="Cook D.R."/>
        </authorList>
    </citation>
    <scope>NUCLEOTIDE SEQUENCE [LARGE SCALE GENOMIC DNA]</scope>
    <source>
        <strain evidence="8">cv. CDC Frontier</strain>
    </source>
</reference>
<dbReference type="PaxDb" id="3827-XP_004500386.1"/>
<protein>
    <submittedName>
        <fullName evidence="9">Uncharacterized protein LOC101510711</fullName>
    </submittedName>
</protein>
<proteinExistence type="predicted"/>
<dbReference type="InterPro" id="IPR044839">
    <property type="entry name" value="NDR1-like"/>
</dbReference>
<evidence type="ECO:0000256" key="4">
    <source>
        <dbReference type="ARBA" id="ARBA00023136"/>
    </source>
</evidence>
<accession>A0A1S2Y8L5</accession>
<dbReference type="GO" id="GO:0098542">
    <property type="term" value="P:defense response to other organism"/>
    <property type="evidence" value="ECO:0007669"/>
    <property type="project" value="InterPro"/>
</dbReference>
<dbReference type="GO" id="GO:0005886">
    <property type="term" value="C:plasma membrane"/>
    <property type="evidence" value="ECO:0007669"/>
    <property type="project" value="TreeGrafter"/>
</dbReference>
<dbReference type="STRING" id="3827.A0A1S2Y8L5"/>
<dbReference type="AlphaFoldDB" id="A0A1S2Y8L5"/>
<evidence type="ECO:0000256" key="1">
    <source>
        <dbReference type="ARBA" id="ARBA00004167"/>
    </source>
</evidence>
<evidence type="ECO:0000313" key="8">
    <source>
        <dbReference type="Proteomes" id="UP000087171"/>
    </source>
</evidence>
<keyword evidence="8" id="KW-1185">Reference proteome</keyword>
<feature type="domain" description="Late embryogenesis abundant protein LEA-2 subgroup" evidence="7">
    <location>
        <begin position="125"/>
        <end position="225"/>
    </location>
</feature>
<dbReference type="eggNOG" id="ENOG502S509">
    <property type="taxonomic scope" value="Eukaryota"/>
</dbReference>
<feature type="transmembrane region" description="Helical" evidence="6">
    <location>
        <begin position="71"/>
        <end position="91"/>
    </location>
</feature>
<feature type="region of interest" description="Disordered" evidence="5">
    <location>
        <begin position="1"/>
        <end position="22"/>
    </location>
</feature>
<organism evidence="8 9">
    <name type="scientific">Cicer arietinum</name>
    <name type="common">Chickpea</name>
    <name type="synonym">Garbanzo</name>
    <dbReference type="NCBI Taxonomy" id="3827"/>
    <lineage>
        <taxon>Eukaryota</taxon>
        <taxon>Viridiplantae</taxon>
        <taxon>Streptophyta</taxon>
        <taxon>Embryophyta</taxon>
        <taxon>Tracheophyta</taxon>
        <taxon>Spermatophyta</taxon>
        <taxon>Magnoliopsida</taxon>
        <taxon>eudicotyledons</taxon>
        <taxon>Gunneridae</taxon>
        <taxon>Pentapetalae</taxon>
        <taxon>rosids</taxon>
        <taxon>fabids</taxon>
        <taxon>Fabales</taxon>
        <taxon>Fabaceae</taxon>
        <taxon>Papilionoideae</taxon>
        <taxon>50 kb inversion clade</taxon>
        <taxon>NPAAA clade</taxon>
        <taxon>Hologalegina</taxon>
        <taxon>IRL clade</taxon>
        <taxon>Cicereae</taxon>
        <taxon>Cicer</taxon>
    </lineage>
</organism>
<feature type="compositionally biased region" description="Polar residues" evidence="5">
    <location>
        <begin position="10"/>
        <end position="21"/>
    </location>
</feature>
<name>A0A1S2Y8L5_CICAR</name>
<dbReference type="InterPro" id="IPR004864">
    <property type="entry name" value="LEA_2"/>
</dbReference>
<gene>
    <name evidence="9" type="primary">LOC101510711</name>
</gene>
<sequence length="254" mass="28630">MAEPDIKPTLVNNSSTNSWQKSGRRVAFEVPSNHHHPNNSPSLNDIDTSIYDFDREHYHPCCLACCAWSCLVMFIFVITFLVFGISYLAFLQAGMPKVNVRTFNIIKFQVDNSSQNMDASISLGLRFSNKNEELKLLYGPLFLDVTSDGVLLGKTKLNGFSQMPRNDTDLDMTMTMNHASVNKYDADELKSDIMANEMVFDVFVSGNIGVHIGSLKMINVPFLTSCEQIKRMDVDFGRRPGCNIKMFAYRPSPN</sequence>
<keyword evidence="4 6" id="KW-0472">Membrane</keyword>
<dbReference type="PANTHER" id="PTHR31234:SF32">
    <property type="entry name" value="LATE EMBRYOGENESIS ABUNDANT (LEA) HYDROXYPROLINE-RICH GLYCOPROTEIN FAMILY"/>
    <property type="match status" value="1"/>
</dbReference>
<evidence type="ECO:0000256" key="6">
    <source>
        <dbReference type="SAM" id="Phobius"/>
    </source>
</evidence>